<gene>
    <name evidence="2" type="ORF">Q5H93_22560</name>
</gene>
<evidence type="ECO:0000256" key="1">
    <source>
        <dbReference type="SAM" id="SignalP"/>
    </source>
</evidence>
<evidence type="ECO:0000313" key="2">
    <source>
        <dbReference type="EMBL" id="MDO7877538.1"/>
    </source>
</evidence>
<organism evidence="2 3">
    <name type="scientific">Hymenobacter aranciens</name>
    <dbReference type="NCBI Taxonomy" id="3063996"/>
    <lineage>
        <taxon>Bacteria</taxon>
        <taxon>Pseudomonadati</taxon>
        <taxon>Bacteroidota</taxon>
        <taxon>Cytophagia</taxon>
        <taxon>Cytophagales</taxon>
        <taxon>Hymenobacteraceae</taxon>
        <taxon>Hymenobacter</taxon>
    </lineage>
</organism>
<protein>
    <submittedName>
        <fullName evidence="2">Uncharacterized protein</fullName>
    </submittedName>
</protein>
<sequence length="238" mass="24401">MKTMLPLLLLLSASLATRAQSVGIGTAAPAASAALEVSSTSKGLLLPRLTDAQMRAIASPQFGLLVYNTTDYRFYGYKAIGIAAQNAANATTPGIGDPGSGTGQSFTSTLTTNLGTITVYLGRSIGGTGTMSLTMFSGAGIGGTNLGTNLGTISRSVTMTSSPSAITFDFNALNIPLTSGQVYTFSLTSASFPGTLSVAITNYDSYGGGQYYFGNSGFSFYDSQFQVTAASGEWAPLN</sequence>
<dbReference type="EMBL" id="JAUQSY010000021">
    <property type="protein sequence ID" value="MDO7877538.1"/>
    <property type="molecule type" value="Genomic_DNA"/>
</dbReference>
<feature type="chain" id="PRO_5047374514" evidence="1">
    <location>
        <begin position="20"/>
        <end position="238"/>
    </location>
</feature>
<keyword evidence="1" id="KW-0732">Signal</keyword>
<comment type="caution">
    <text evidence="2">The sequence shown here is derived from an EMBL/GenBank/DDBJ whole genome shotgun (WGS) entry which is preliminary data.</text>
</comment>
<accession>A0ABT9BIN5</accession>
<proteinExistence type="predicted"/>
<name>A0ABT9BIN5_9BACT</name>
<reference evidence="2" key="1">
    <citation type="submission" date="2023-07" db="EMBL/GenBank/DDBJ databases">
        <authorList>
            <person name="Kim M.K."/>
        </authorList>
    </citation>
    <scope>NUCLEOTIDE SEQUENCE</scope>
    <source>
        <strain evidence="2">ASUV-10-1</strain>
    </source>
</reference>
<keyword evidence="3" id="KW-1185">Reference proteome</keyword>
<feature type="signal peptide" evidence="1">
    <location>
        <begin position="1"/>
        <end position="19"/>
    </location>
</feature>
<evidence type="ECO:0000313" key="3">
    <source>
        <dbReference type="Proteomes" id="UP001176429"/>
    </source>
</evidence>
<dbReference type="RefSeq" id="WP_305008977.1">
    <property type="nucleotide sequence ID" value="NZ_JAUQSY010000021.1"/>
</dbReference>
<dbReference type="Proteomes" id="UP001176429">
    <property type="component" value="Unassembled WGS sequence"/>
</dbReference>